<keyword evidence="13" id="KW-0175">Coiled coil</keyword>
<gene>
    <name evidence="16" type="ORF">DNK49_08310</name>
</gene>
<organism evidence="16 17">
    <name type="scientific">Parazoarcus communis SWub3 = DSM 12120</name>
    <dbReference type="NCBI Taxonomy" id="1121029"/>
    <lineage>
        <taxon>Bacteria</taxon>
        <taxon>Pseudomonadati</taxon>
        <taxon>Pseudomonadota</taxon>
        <taxon>Betaproteobacteria</taxon>
        <taxon>Rhodocyclales</taxon>
        <taxon>Zoogloeaceae</taxon>
        <taxon>Parazoarcus</taxon>
    </lineage>
</organism>
<dbReference type="GO" id="GO:0008360">
    <property type="term" value="P:regulation of cell shape"/>
    <property type="evidence" value="ECO:0007669"/>
    <property type="project" value="UniProtKB-KW"/>
</dbReference>
<evidence type="ECO:0000256" key="3">
    <source>
        <dbReference type="ARBA" id="ARBA00022519"/>
    </source>
</evidence>
<accession>A0A323UW41</accession>
<dbReference type="PANTHER" id="PTHR39579:SF1">
    <property type="entry name" value="INNER MEMBRANE PROTEIN YHCB"/>
    <property type="match status" value="1"/>
</dbReference>
<dbReference type="AlphaFoldDB" id="A0A323UW41"/>
<keyword evidence="9" id="KW-0131">Cell cycle</keyword>
<evidence type="ECO:0000313" key="17">
    <source>
        <dbReference type="Proteomes" id="UP000248259"/>
    </source>
</evidence>
<sequence length="238" mass="24498">MTEQTAWLVGIFAVVLAGLVGFFAGRRFSGARERIEALEAEVTRQKDEISGYKREVEKHFDKTATLFVSMAGSYKELFEHLSSGYEQLSAGSARELFKDRVSNMLLGNNADAAGRGEVIAGSARQTSSADVAGAALAGAAAGAAGMAFASADTEPSAAALAAEADTVIGDDRVEPGVQDAPTEPGAAVAPSLGPDQRPLDEFSDIAADAEYGGLSSAEAPTDLDDKSGRPVPGADGLR</sequence>
<evidence type="ECO:0000256" key="8">
    <source>
        <dbReference type="ARBA" id="ARBA00023136"/>
    </source>
</evidence>
<dbReference type="RefSeq" id="WP_110523866.1">
    <property type="nucleotide sequence ID" value="NZ_QKOE01000004.1"/>
</dbReference>
<evidence type="ECO:0000256" key="14">
    <source>
        <dbReference type="SAM" id="MobiDB-lite"/>
    </source>
</evidence>
<dbReference type="InterPro" id="IPR009386">
    <property type="entry name" value="ZapG-like"/>
</dbReference>
<comment type="similarity">
    <text evidence="10">Belongs to the ZapG family.</text>
</comment>
<keyword evidence="8 15" id="KW-0472">Membrane</keyword>
<evidence type="ECO:0000256" key="10">
    <source>
        <dbReference type="ARBA" id="ARBA00035657"/>
    </source>
</evidence>
<evidence type="ECO:0000256" key="6">
    <source>
        <dbReference type="ARBA" id="ARBA00022960"/>
    </source>
</evidence>
<evidence type="ECO:0000256" key="5">
    <source>
        <dbReference type="ARBA" id="ARBA00022692"/>
    </source>
</evidence>
<feature type="coiled-coil region" evidence="13">
    <location>
        <begin position="28"/>
        <end position="55"/>
    </location>
</feature>
<feature type="region of interest" description="Disordered" evidence="14">
    <location>
        <begin position="172"/>
        <end position="238"/>
    </location>
</feature>
<proteinExistence type="inferred from homology"/>
<dbReference type="EMBL" id="QKOE01000004">
    <property type="protein sequence ID" value="PZA17222.1"/>
    <property type="molecule type" value="Genomic_DNA"/>
</dbReference>
<comment type="caution">
    <text evidence="16">The sequence shown here is derived from an EMBL/GenBank/DDBJ whole genome shotgun (WGS) entry which is preliminary data.</text>
</comment>
<dbReference type="Pfam" id="PF06295">
    <property type="entry name" value="ZapG-like"/>
    <property type="match status" value="1"/>
</dbReference>
<dbReference type="GO" id="GO:0051301">
    <property type="term" value="P:cell division"/>
    <property type="evidence" value="ECO:0007669"/>
    <property type="project" value="UniProtKB-KW"/>
</dbReference>
<keyword evidence="3" id="KW-0997">Cell inner membrane</keyword>
<dbReference type="PANTHER" id="PTHR39579">
    <property type="entry name" value="INNER MEMBRANE PROTEIN YHCB"/>
    <property type="match status" value="1"/>
</dbReference>
<keyword evidence="17" id="KW-1185">Reference proteome</keyword>
<feature type="transmembrane region" description="Helical" evidence="15">
    <location>
        <begin position="6"/>
        <end position="25"/>
    </location>
</feature>
<reference evidence="16 17" key="1">
    <citation type="submission" date="2018-06" db="EMBL/GenBank/DDBJ databases">
        <title>Azoarcus communis strain SWub3 genome.</title>
        <authorList>
            <person name="Zorraquino Salvo V."/>
            <person name="Toubiana D."/>
            <person name="Blumwald E."/>
        </authorList>
    </citation>
    <scope>NUCLEOTIDE SEQUENCE [LARGE SCALE GENOMIC DNA]</scope>
    <source>
        <strain evidence="16 17">SWub3</strain>
    </source>
</reference>
<evidence type="ECO:0000313" key="16">
    <source>
        <dbReference type="EMBL" id="PZA17222.1"/>
    </source>
</evidence>
<name>A0A323UW41_9RHOO</name>
<evidence type="ECO:0000256" key="7">
    <source>
        <dbReference type="ARBA" id="ARBA00022989"/>
    </source>
</evidence>
<dbReference type="Proteomes" id="UP000248259">
    <property type="component" value="Unassembled WGS sequence"/>
</dbReference>
<evidence type="ECO:0000256" key="12">
    <source>
        <dbReference type="ARBA" id="ARBA00035727"/>
    </source>
</evidence>
<evidence type="ECO:0000256" key="9">
    <source>
        <dbReference type="ARBA" id="ARBA00023306"/>
    </source>
</evidence>
<evidence type="ECO:0000256" key="15">
    <source>
        <dbReference type="SAM" id="Phobius"/>
    </source>
</evidence>
<evidence type="ECO:0000256" key="13">
    <source>
        <dbReference type="SAM" id="Coils"/>
    </source>
</evidence>
<keyword evidence="4" id="KW-0132">Cell division</keyword>
<keyword evidence="7 15" id="KW-1133">Transmembrane helix</keyword>
<comment type="subcellular location">
    <subcellularLocation>
        <location evidence="1">Cell inner membrane</location>
        <topology evidence="1">Single-pass membrane protein</topology>
    </subcellularLocation>
</comment>
<evidence type="ECO:0000256" key="11">
    <source>
        <dbReference type="ARBA" id="ARBA00035703"/>
    </source>
</evidence>
<evidence type="ECO:0000256" key="1">
    <source>
        <dbReference type="ARBA" id="ARBA00004377"/>
    </source>
</evidence>
<keyword evidence="2" id="KW-1003">Cell membrane</keyword>
<evidence type="ECO:0000256" key="4">
    <source>
        <dbReference type="ARBA" id="ARBA00022618"/>
    </source>
</evidence>
<protein>
    <recommendedName>
        <fullName evidence="11">Z-ring associated protein G</fullName>
    </recommendedName>
    <alternativeName>
        <fullName evidence="12">Cell division protein ZapG</fullName>
    </alternativeName>
</protein>
<dbReference type="GO" id="GO:0005886">
    <property type="term" value="C:plasma membrane"/>
    <property type="evidence" value="ECO:0007669"/>
    <property type="project" value="UniProtKB-SubCell"/>
</dbReference>
<evidence type="ECO:0000256" key="2">
    <source>
        <dbReference type="ARBA" id="ARBA00022475"/>
    </source>
</evidence>
<keyword evidence="5 15" id="KW-0812">Transmembrane</keyword>
<dbReference type="OrthoDB" id="8527774at2"/>
<keyword evidence="6" id="KW-0133">Cell shape</keyword>